<reference evidence="2 3" key="1">
    <citation type="submission" date="2019-03" db="EMBL/GenBank/DDBJ databases">
        <title>Genomic Encyclopedia of Type Strains, Phase IV (KMG-IV): sequencing the most valuable type-strain genomes for metagenomic binning, comparative biology and taxonomic classification.</title>
        <authorList>
            <person name="Goeker M."/>
        </authorList>
    </citation>
    <scope>NUCLEOTIDE SEQUENCE [LARGE SCALE GENOMIC DNA]</scope>
    <source>
        <strain evidence="2 3">DSM 13054</strain>
    </source>
</reference>
<proteinExistence type="predicted"/>
<comment type="caution">
    <text evidence="2">The sequence shown here is derived from an EMBL/GenBank/DDBJ whole genome shotgun (WGS) entry which is preliminary data.</text>
</comment>
<gene>
    <name evidence="2" type="ORF">EV203_12833</name>
</gene>
<keyword evidence="1" id="KW-1133">Transmembrane helix</keyword>
<evidence type="ECO:0000256" key="1">
    <source>
        <dbReference type="SAM" id="Phobius"/>
    </source>
</evidence>
<dbReference type="Proteomes" id="UP000294886">
    <property type="component" value="Unassembled WGS sequence"/>
</dbReference>
<keyword evidence="1" id="KW-0812">Transmembrane</keyword>
<feature type="transmembrane region" description="Helical" evidence="1">
    <location>
        <begin position="6"/>
        <end position="29"/>
    </location>
</feature>
<keyword evidence="1" id="KW-0472">Membrane</keyword>
<accession>A0A4R2JFM4</accession>
<dbReference type="RefSeq" id="WP_255549682.1">
    <property type="nucleotide sequence ID" value="NZ_SLWU01000028.1"/>
</dbReference>
<name>A0A4R2JFM4_9THEO</name>
<protein>
    <submittedName>
        <fullName evidence="2">Uncharacterized protein</fullName>
    </submittedName>
</protein>
<evidence type="ECO:0000313" key="3">
    <source>
        <dbReference type="Proteomes" id="UP000294886"/>
    </source>
</evidence>
<dbReference type="EMBL" id="SLWU01000028">
    <property type="protein sequence ID" value="TCO57804.1"/>
    <property type="molecule type" value="Genomic_DNA"/>
</dbReference>
<dbReference type="AlphaFoldDB" id="A0A4R2JFM4"/>
<organism evidence="2 3">
    <name type="scientific">Caldanaerobacter subterraneus</name>
    <dbReference type="NCBI Taxonomy" id="911092"/>
    <lineage>
        <taxon>Bacteria</taxon>
        <taxon>Bacillati</taxon>
        <taxon>Bacillota</taxon>
        <taxon>Clostridia</taxon>
        <taxon>Thermoanaerobacterales</taxon>
        <taxon>Thermoanaerobacteraceae</taxon>
        <taxon>Caldanaerobacter</taxon>
    </lineage>
</organism>
<sequence length="40" mass="4606">MINTYQFAAGLGTGLFIGLIFGIGFMWYFNYCSNFKEKQN</sequence>
<evidence type="ECO:0000313" key="2">
    <source>
        <dbReference type="EMBL" id="TCO57804.1"/>
    </source>
</evidence>